<evidence type="ECO:0000256" key="2">
    <source>
        <dbReference type="ARBA" id="ARBA00023125"/>
    </source>
</evidence>
<reference evidence="5" key="1">
    <citation type="submission" date="2020-09" db="EMBL/GenBank/DDBJ databases">
        <title>Genome seq and assembly of Tianweitania sp.</title>
        <authorList>
            <person name="Chhetri G."/>
        </authorList>
    </citation>
    <scope>NUCLEOTIDE SEQUENCE</scope>
    <source>
        <strain evidence="5">Rool2</strain>
    </source>
</reference>
<dbReference type="Proteomes" id="UP000643405">
    <property type="component" value="Unassembled WGS sequence"/>
</dbReference>
<keyword evidence="3" id="KW-0804">Transcription</keyword>
<keyword evidence="2" id="KW-0238">DNA-binding</keyword>
<dbReference type="PANTHER" id="PTHR46796:SF7">
    <property type="entry name" value="ARAC FAMILY TRANSCRIPTIONAL REGULATOR"/>
    <property type="match status" value="1"/>
</dbReference>
<dbReference type="Gene3D" id="1.10.10.60">
    <property type="entry name" value="Homeodomain-like"/>
    <property type="match status" value="2"/>
</dbReference>
<gene>
    <name evidence="5" type="ORF">ICI42_21850</name>
</gene>
<evidence type="ECO:0000256" key="3">
    <source>
        <dbReference type="ARBA" id="ARBA00023163"/>
    </source>
</evidence>
<name>A0A8J6PMX9_9HYPH</name>
<dbReference type="SMART" id="SM00342">
    <property type="entry name" value="HTH_ARAC"/>
    <property type="match status" value="1"/>
</dbReference>
<dbReference type="InterPro" id="IPR020449">
    <property type="entry name" value="Tscrpt_reg_AraC-type_HTH"/>
</dbReference>
<keyword evidence="6" id="KW-1185">Reference proteome</keyword>
<dbReference type="PROSITE" id="PS01124">
    <property type="entry name" value="HTH_ARAC_FAMILY_2"/>
    <property type="match status" value="1"/>
</dbReference>
<sequence length="304" mass="32710">MVQEQSHDALSDILTAIQARAVCSISLVAGGDWAIQFPMPAQIKFNAVRRGACWLLVGGQEPALLSSGDCVVIAQSAFTLASGPSITPIPAREIFGENSMAAQIGEGDGFSILGGSVAVDKIDGLFLAQALPPTMVIRGGSAASISWLLSELDREWDSGAPGARLLCNDLLRIIFIQVLRSRIESGLLPASGWFAGLGDPRIARALHAIHADPARSWTVEALARLAGQSRSAFAAEFRRRLDQAPMDYLTSWRMRLAATHLRSTTLSIPQIASKLGYDSDSAFSARFRRVQGTSPAQYRRSHRL</sequence>
<dbReference type="Pfam" id="PF12852">
    <property type="entry name" value="Cupin_6"/>
    <property type="match status" value="1"/>
</dbReference>
<dbReference type="PROSITE" id="PS00041">
    <property type="entry name" value="HTH_ARAC_FAMILY_1"/>
    <property type="match status" value="1"/>
</dbReference>
<dbReference type="PRINTS" id="PR00032">
    <property type="entry name" value="HTHARAC"/>
</dbReference>
<dbReference type="GO" id="GO:0003700">
    <property type="term" value="F:DNA-binding transcription factor activity"/>
    <property type="evidence" value="ECO:0007669"/>
    <property type="project" value="InterPro"/>
</dbReference>
<keyword evidence="1" id="KW-0805">Transcription regulation</keyword>
<dbReference type="SUPFAM" id="SSF46689">
    <property type="entry name" value="Homeodomain-like"/>
    <property type="match status" value="2"/>
</dbReference>
<evidence type="ECO:0000256" key="1">
    <source>
        <dbReference type="ARBA" id="ARBA00023015"/>
    </source>
</evidence>
<dbReference type="InterPro" id="IPR018060">
    <property type="entry name" value="HTH_AraC"/>
</dbReference>
<evidence type="ECO:0000259" key="4">
    <source>
        <dbReference type="PROSITE" id="PS01124"/>
    </source>
</evidence>
<evidence type="ECO:0000313" key="5">
    <source>
        <dbReference type="EMBL" id="MBD0417288.1"/>
    </source>
</evidence>
<dbReference type="GO" id="GO:0043565">
    <property type="term" value="F:sequence-specific DNA binding"/>
    <property type="evidence" value="ECO:0007669"/>
    <property type="project" value="InterPro"/>
</dbReference>
<comment type="caution">
    <text evidence="5">The sequence shown here is derived from an EMBL/GenBank/DDBJ whole genome shotgun (WGS) entry which is preliminary data.</text>
</comment>
<dbReference type="InterPro" id="IPR018062">
    <property type="entry name" value="HTH_AraC-typ_CS"/>
</dbReference>
<feature type="domain" description="HTH araC/xylS-type" evidence="4">
    <location>
        <begin position="203"/>
        <end position="301"/>
    </location>
</feature>
<dbReference type="EMBL" id="JACVVX010000011">
    <property type="protein sequence ID" value="MBD0417288.1"/>
    <property type="molecule type" value="Genomic_DNA"/>
</dbReference>
<dbReference type="InterPro" id="IPR050204">
    <property type="entry name" value="AraC_XylS_family_regulators"/>
</dbReference>
<accession>A0A8J6PMX9</accession>
<proteinExistence type="predicted"/>
<evidence type="ECO:0000313" key="6">
    <source>
        <dbReference type="Proteomes" id="UP000643405"/>
    </source>
</evidence>
<dbReference type="PANTHER" id="PTHR46796">
    <property type="entry name" value="HTH-TYPE TRANSCRIPTIONAL ACTIVATOR RHAS-RELATED"/>
    <property type="match status" value="1"/>
</dbReference>
<organism evidence="5 6">
    <name type="scientific">Oryzicola mucosus</name>
    <dbReference type="NCBI Taxonomy" id="2767425"/>
    <lineage>
        <taxon>Bacteria</taxon>
        <taxon>Pseudomonadati</taxon>
        <taxon>Pseudomonadota</taxon>
        <taxon>Alphaproteobacteria</taxon>
        <taxon>Hyphomicrobiales</taxon>
        <taxon>Phyllobacteriaceae</taxon>
        <taxon>Oryzicola</taxon>
    </lineage>
</organism>
<dbReference type="InterPro" id="IPR009057">
    <property type="entry name" value="Homeodomain-like_sf"/>
</dbReference>
<dbReference type="Pfam" id="PF12833">
    <property type="entry name" value="HTH_18"/>
    <property type="match status" value="1"/>
</dbReference>
<protein>
    <submittedName>
        <fullName evidence="5">AraC family transcriptional regulator</fullName>
    </submittedName>
</protein>
<dbReference type="InterPro" id="IPR032783">
    <property type="entry name" value="AraC_lig"/>
</dbReference>
<dbReference type="AlphaFoldDB" id="A0A8J6PMX9"/>